<dbReference type="InterPro" id="IPR050288">
    <property type="entry name" value="Cellulose_deg_GH3"/>
</dbReference>
<dbReference type="InterPro" id="IPR001764">
    <property type="entry name" value="Glyco_hydro_3_N"/>
</dbReference>
<evidence type="ECO:0000256" key="1">
    <source>
        <dbReference type="ARBA" id="ARBA00000448"/>
    </source>
</evidence>
<evidence type="ECO:0000313" key="13">
    <source>
        <dbReference type="Proteomes" id="UP000467700"/>
    </source>
</evidence>
<dbReference type="SMART" id="SM01217">
    <property type="entry name" value="Fn3_like"/>
    <property type="match status" value="1"/>
</dbReference>
<evidence type="ECO:0000256" key="4">
    <source>
        <dbReference type="ARBA" id="ARBA00012744"/>
    </source>
</evidence>
<dbReference type="PANTHER" id="PTHR42715">
    <property type="entry name" value="BETA-GLUCOSIDASE"/>
    <property type="match status" value="1"/>
</dbReference>
<name>A0A8S0X2P6_CYCAE</name>
<evidence type="ECO:0000256" key="5">
    <source>
        <dbReference type="ARBA" id="ARBA00022801"/>
    </source>
</evidence>
<evidence type="ECO:0000256" key="9">
    <source>
        <dbReference type="ARBA" id="ARBA00023295"/>
    </source>
</evidence>
<dbReference type="Pfam" id="PF01915">
    <property type="entry name" value="Glyco_hydro_3_C"/>
    <property type="match status" value="1"/>
</dbReference>
<dbReference type="GO" id="GO:0030245">
    <property type="term" value="P:cellulose catabolic process"/>
    <property type="evidence" value="ECO:0007669"/>
    <property type="project" value="UniProtKB-KW"/>
</dbReference>
<accession>A0A8S0X2P6</accession>
<keyword evidence="8" id="KW-0119">Carbohydrate metabolism</keyword>
<dbReference type="Gene3D" id="2.60.40.10">
    <property type="entry name" value="Immunoglobulins"/>
    <property type="match status" value="1"/>
</dbReference>
<keyword evidence="13" id="KW-1185">Reference proteome</keyword>
<dbReference type="PANTHER" id="PTHR42715:SF2">
    <property type="entry name" value="BETA-GLUCOSIDASE F-RELATED"/>
    <property type="match status" value="1"/>
</dbReference>
<evidence type="ECO:0000256" key="8">
    <source>
        <dbReference type="ARBA" id="ARBA00023277"/>
    </source>
</evidence>
<evidence type="ECO:0000256" key="10">
    <source>
        <dbReference type="ARBA" id="ARBA00023326"/>
    </source>
</evidence>
<dbReference type="EMBL" id="CACVBS010000048">
    <property type="protein sequence ID" value="CAA7265302.1"/>
    <property type="molecule type" value="Genomic_DNA"/>
</dbReference>
<dbReference type="InterPro" id="IPR002772">
    <property type="entry name" value="Glyco_hydro_3_C"/>
</dbReference>
<evidence type="ECO:0000256" key="7">
    <source>
        <dbReference type="ARBA" id="ARBA00023180"/>
    </source>
</evidence>
<dbReference type="OrthoDB" id="416222at2759"/>
<dbReference type="SUPFAM" id="SSF51445">
    <property type="entry name" value="(Trans)glycosidases"/>
    <property type="match status" value="1"/>
</dbReference>
<dbReference type="Pfam" id="PF00933">
    <property type="entry name" value="Glyco_hydro_3"/>
    <property type="match status" value="1"/>
</dbReference>
<keyword evidence="5" id="KW-0378">Hydrolase</keyword>
<comment type="similarity">
    <text evidence="3">Belongs to the glycosyl hydrolase 3 family.</text>
</comment>
<comment type="pathway">
    <text evidence="2">Glycan metabolism; cellulose degradation.</text>
</comment>
<dbReference type="Gene3D" id="3.40.50.1700">
    <property type="entry name" value="Glycoside hydrolase family 3 C-terminal domain"/>
    <property type="match status" value="1"/>
</dbReference>
<protein>
    <recommendedName>
        <fullName evidence="4">beta-glucosidase</fullName>
        <ecNumber evidence="4">3.2.1.21</ecNumber>
    </recommendedName>
</protein>
<keyword evidence="9" id="KW-0326">Glycosidase</keyword>
<dbReference type="Gene3D" id="3.20.20.300">
    <property type="entry name" value="Glycoside hydrolase, family 3, N-terminal domain"/>
    <property type="match status" value="1"/>
</dbReference>
<dbReference type="Proteomes" id="UP000467700">
    <property type="component" value="Unassembled WGS sequence"/>
</dbReference>
<comment type="catalytic activity">
    <reaction evidence="1">
        <text>Hydrolysis of terminal, non-reducing beta-D-glucosyl residues with release of beta-D-glucose.</text>
        <dbReference type="EC" id="3.2.1.21"/>
    </reaction>
</comment>
<dbReference type="InterPro" id="IPR036881">
    <property type="entry name" value="Glyco_hydro_3_C_sf"/>
</dbReference>
<feature type="domain" description="Fibronectin type III-like" evidence="11">
    <location>
        <begin position="722"/>
        <end position="791"/>
    </location>
</feature>
<dbReference type="InterPro" id="IPR036962">
    <property type="entry name" value="Glyco_hydro_3_N_sf"/>
</dbReference>
<dbReference type="EC" id="3.2.1.21" evidence="4"/>
<keyword evidence="6" id="KW-0136">Cellulose degradation</keyword>
<keyword evidence="7" id="KW-0325">Glycoprotein</keyword>
<dbReference type="Pfam" id="PF14310">
    <property type="entry name" value="Fn3-like"/>
    <property type="match status" value="1"/>
</dbReference>
<proteinExistence type="inferred from homology"/>
<comment type="caution">
    <text evidence="12">The sequence shown here is derived from an EMBL/GenBank/DDBJ whole genome shotgun (WGS) entry which is preliminary data.</text>
</comment>
<sequence length="802" mass="86380">MCGGIIIRLTQSLLIGRALHRITRRYHQDKLNLWSGCPEARLEKSPHKRIKDIASPFGPHTLRRTVTMILAGFVFASLLLSQGNAFVTRSWDESYRLANNVVAQMTLDEKLGIVIGTGQLNSARRCVGDTKAIPRLGIPSICMQDGPAGMRLVKNVTAYPTGINAASTFSRRLMRARGVAIGEEFRAKGAHIFLGPGLDVMRNPKGGRGWESFGPDPYLNGEGAYETIVGVQSVGVQACAKHLLGNNQEHWRYGLSSNMDDRTTHEIYFYPFLRSIEADVTSVMCAYNRFNGTSSCHNENLIGPNGLMQKAGFKGYVISDWGATHDGAAENANNGLDMEQPGDNIVIGGGVFAGGLRGALNSGAVSQDRLNQMVARILAPWYHLGQDSGFPETNFDAQRRDGTGPRNLGVNVRTAAHTAINKEIVSASSVLLKNARVTNSAGQSTRGLPLTRGVAKTVAIIGQDAKMPKLDCNELGECNEGTMVVGWGSGSTLLDHVVPPVDALTAHIGNTATITTSLTMDQNNAANAARGKDVAFVFANAMSGELGFYNVVHGNMGDRNDLALWWKGGSMIERVAAVCSNTIVVIHSVGPVILNWSDHPNITAIIYAGAPGEQTGPGLVDVLYGLYNPSGRLPFSIADSEAPYGTEIVYNSLGFPDINHTEKLLLDYRNMDDKNITPRFEFGFGLSYTTFAYSGLSISAVANGAYSLTFSLRNSGSFDGTEKPQLYLGYPASAGEPKKVLRGLEEVDVTVGQTKSVTITLDRRGMSVWDTPSQSYVRPSGTFTVYIGASIKDIRLTGTIVV</sequence>
<evidence type="ECO:0000256" key="2">
    <source>
        <dbReference type="ARBA" id="ARBA00004987"/>
    </source>
</evidence>
<dbReference type="PRINTS" id="PR00133">
    <property type="entry name" value="GLHYDRLASE3"/>
</dbReference>
<dbReference type="InterPro" id="IPR013783">
    <property type="entry name" value="Ig-like_fold"/>
</dbReference>
<reference evidence="12 13" key="1">
    <citation type="submission" date="2020-01" db="EMBL/GenBank/DDBJ databases">
        <authorList>
            <person name="Gupta K D."/>
        </authorList>
    </citation>
    <scope>NUCLEOTIDE SEQUENCE [LARGE SCALE GENOMIC DNA]</scope>
</reference>
<evidence type="ECO:0000259" key="11">
    <source>
        <dbReference type="SMART" id="SM01217"/>
    </source>
</evidence>
<dbReference type="SUPFAM" id="SSF52279">
    <property type="entry name" value="Beta-D-glucan exohydrolase, C-terminal domain"/>
    <property type="match status" value="1"/>
</dbReference>
<dbReference type="AlphaFoldDB" id="A0A8S0X2P6"/>
<organism evidence="12 13">
    <name type="scientific">Cyclocybe aegerita</name>
    <name type="common">Black poplar mushroom</name>
    <name type="synonym">Agrocybe aegerita</name>
    <dbReference type="NCBI Taxonomy" id="1973307"/>
    <lineage>
        <taxon>Eukaryota</taxon>
        <taxon>Fungi</taxon>
        <taxon>Dikarya</taxon>
        <taxon>Basidiomycota</taxon>
        <taxon>Agaricomycotina</taxon>
        <taxon>Agaricomycetes</taxon>
        <taxon>Agaricomycetidae</taxon>
        <taxon>Agaricales</taxon>
        <taxon>Agaricineae</taxon>
        <taxon>Bolbitiaceae</taxon>
        <taxon>Cyclocybe</taxon>
    </lineage>
</organism>
<evidence type="ECO:0000313" key="12">
    <source>
        <dbReference type="EMBL" id="CAA7265302.1"/>
    </source>
</evidence>
<evidence type="ECO:0000256" key="6">
    <source>
        <dbReference type="ARBA" id="ARBA00023001"/>
    </source>
</evidence>
<dbReference type="InterPro" id="IPR026891">
    <property type="entry name" value="Fn3-like"/>
</dbReference>
<keyword evidence="10" id="KW-0624">Polysaccharide degradation</keyword>
<gene>
    <name evidence="12" type="ORF">AAE3_LOCUS7668</name>
</gene>
<dbReference type="GO" id="GO:0008422">
    <property type="term" value="F:beta-glucosidase activity"/>
    <property type="evidence" value="ECO:0007669"/>
    <property type="project" value="UniProtKB-EC"/>
</dbReference>
<evidence type="ECO:0000256" key="3">
    <source>
        <dbReference type="ARBA" id="ARBA00005336"/>
    </source>
</evidence>
<dbReference type="FunFam" id="3.20.20.300:FF:000002">
    <property type="entry name" value="Probable beta-glucosidase"/>
    <property type="match status" value="1"/>
</dbReference>
<dbReference type="InterPro" id="IPR017853">
    <property type="entry name" value="GH"/>
</dbReference>